<name>S8EBB8_9LAMI</name>
<dbReference type="PANTHER" id="PTHR10994">
    <property type="entry name" value="RETICULON"/>
    <property type="match status" value="1"/>
</dbReference>
<comment type="subcellular location">
    <subcellularLocation>
        <location evidence="1 6">Endoplasmic reticulum membrane</location>
        <topology evidence="1 6">Multi-pass membrane protein</topology>
    </subcellularLocation>
</comment>
<dbReference type="GO" id="GO:0009617">
    <property type="term" value="P:response to bacterium"/>
    <property type="evidence" value="ECO:0007669"/>
    <property type="project" value="InterPro"/>
</dbReference>
<keyword evidence="9" id="KW-1185">Reference proteome</keyword>
<dbReference type="EMBL" id="AUSU01000512">
    <property type="protein sequence ID" value="EPS73228.1"/>
    <property type="molecule type" value="Genomic_DNA"/>
</dbReference>
<evidence type="ECO:0000256" key="1">
    <source>
        <dbReference type="ARBA" id="ARBA00004477"/>
    </source>
</evidence>
<keyword evidence="3 6" id="KW-0256">Endoplasmic reticulum</keyword>
<feature type="domain" description="Reticulon" evidence="7">
    <location>
        <begin position="63"/>
        <end position="251"/>
    </location>
</feature>
<evidence type="ECO:0000313" key="8">
    <source>
        <dbReference type="EMBL" id="EPS73228.1"/>
    </source>
</evidence>
<evidence type="ECO:0000313" key="9">
    <source>
        <dbReference type="Proteomes" id="UP000015453"/>
    </source>
</evidence>
<evidence type="ECO:0000256" key="3">
    <source>
        <dbReference type="ARBA" id="ARBA00022824"/>
    </source>
</evidence>
<evidence type="ECO:0000256" key="4">
    <source>
        <dbReference type="ARBA" id="ARBA00022989"/>
    </source>
</evidence>
<accession>S8EBB8</accession>
<evidence type="ECO:0000256" key="5">
    <source>
        <dbReference type="ARBA" id="ARBA00023136"/>
    </source>
</evidence>
<keyword evidence="2 6" id="KW-0812">Transmembrane</keyword>
<feature type="transmembrane region" description="Helical" evidence="6">
    <location>
        <begin position="186"/>
        <end position="210"/>
    </location>
</feature>
<dbReference type="Pfam" id="PF02453">
    <property type="entry name" value="Reticulon"/>
    <property type="match status" value="1"/>
</dbReference>
<dbReference type="PROSITE" id="PS50845">
    <property type="entry name" value="RETICULON"/>
    <property type="match status" value="1"/>
</dbReference>
<organism evidence="8 9">
    <name type="scientific">Genlisea aurea</name>
    <dbReference type="NCBI Taxonomy" id="192259"/>
    <lineage>
        <taxon>Eukaryota</taxon>
        <taxon>Viridiplantae</taxon>
        <taxon>Streptophyta</taxon>
        <taxon>Embryophyta</taxon>
        <taxon>Tracheophyta</taxon>
        <taxon>Spermatophyta</taxon>
        <taxon>Magnoliopsida</taxon>
        <taxon>eudicotyledons</taxon>
        <taxon>Gunneridae</taxon>
        <taxon>Pentapetalae</taxon>
        <taxon>asterids</taxon>
        <taxon>lamiids</taxon>
        <taxon>Lamiales</taxon>
        <taxon>Lentibulariaceae</taxon>
        <taxon>Genlisea</taxon>
    </lineage>
</organism>
<dbReference type="AlphaFoldDB" id="S8EBB8"/>
<evidence type="ECO:0000256" key="2">
    <source>
        <dbReference type="ARBA" id="ARBA00022692"/>
    </source>
</evidence>
<proteinExistence type="predicted"/>
<dbReference type="InterPro" id="IPR045064">
    <property type="entry name" value="Reticulon-like"/>
</dbReference>
<evidence type="ECO:0000259" key="7">
    <source>
        <dbReference type="PROSITE" id="PS50845"/>
    </source>
</evidence>
<keyword evidence="4 6" id="KW-1133">Transmembrane helix</keyword>
<dbReference type="OrthoDB" id="567788at2759"/>
<dbReference type="InterPro" id="IPR003388">
    <property type="entry name" value="Reticulon"/>
</dbReference>
<reference evidence="8 9" key="1">
    <citation type="journal article" date="2013" name="BMC Genomics">
        <title>The miniature genome of a carnivorous plant Genlisea aurea contains a low number of genes and short non-coding sequences.</title>
        <authorList>
            <person name="Leushkin E.V."/>
            <person name="Sutormin R.A."/>
            <person name="Nabieva E.R."/>
            <person name="Penin A.A."/>
            <person name="Kondrashov A.S."/>
            <person name="Logacheva M.D."/>
        </authorList>
    </citation>
    <scope>NUCLEOTIDE SEQUENCE [LARGE SCALE GENOMIC DNA]</scope>
</reference>
<feature type="non-terminal residue" evidence="8">
    <location>
        <position position="251"/>
    </location>
</feature>
<feature type="transmembrane region" description="Helical" evidence="6">
    <location>
        <begin position="98"/>
        <end position="117"/>
    </location>
</feature>
<dbReference type="Proteomes" id="UP000015453">
    <property type="component" value="Unassembled WGS sequence"/>
</dbReference>
<feature type="transmembrane region" description="Helical" evidence="6">
    <location>
        <begin position="74"/>
        <end position="92"/>
    </location>
</feature>
<dbReference type="GO" id="GO:0005789">
    <property type="term" value="C:endoplasmic reticulum membrane"/>
    <property type="evidence" value="ECO:0007669"/>
    <property type="project" value="UniProtKB-SubCell"/>
</dbReference>
<dbReference type="PANTHER" id="PTHR10994:SF62">
    <property type="entry name" value="RETICULON-LIKE PROTEIN B8"/>
    <property type="match status" value="1"/>
</dbReference>
<keyword evidence="5 6" id="KW-0472">Membrane</keyword>
<evidence type="ECO:0000256" key="6">
    <source>
        <dbReference type="RuleBase" id="RU363132"/>
    </source>
</evidence>
<protein>
    <recommendedName>
        <fullName evidence="6">Reticulon-like protein</fullName>
    </recommendedName>
</protein>
<gene>
    <name evidence="8" type="ORF">M569_01531</name>
</gene>
<sequence length="251" mass="28036">MPEGITAESLVNDIVETISEGGVSKHKEVPFFVADDAKYVKNQYKRLFGRDKPVYNVLGGGKPADLLLWRNKKISAGALACATVVWAVFEWLDYHFLTLVSFVLVLGLLVQFVWGLVYRSRSSVPRVAVPEEYFVKVGRVAGREVNRGLNFLQDVSTGGNAKQFLLANTYICLLFLRSWYRQVVAGLWAAAIIGSWCNFLTLIYIGFVAAHTLPAVYEQYEDEVDGFVDSVLGQLKHNYGKLDSGVFSRIP</sequence>
<comment type="caution">
    <text evidence="8">The sequence shown here is derived from an EMBL/GenBank/DDBJ whole genome shotgun (WGS) entry which is preliminary data.</text>
</comment>